<name>A0A1H1MMB5_9ACTN</name>
<dbReference type="AlphaFoldDB" id="A0A1H1MMB5"/>
<keyword evidence="1" id="KW-0805">Transcription regulation</keyword>
<organism evidence="6 7">
    <name type="scientific">Microlunatus soli</name>
    <dbReference type="NCBI Taxonomy" id="630515"/>
    <lineage>
        <taxon>Bacteria</taxon>
        <taxon>Bacillati</taxon>
        <taxon>Actinomycetota</taxon>
        <taxon>Actinomycetes</taxon>
        <taxon>Propionibacteriales</taxon>
        <taxon>Propionibacteriaceae</taxon>
        <taxon>Microlunatus</taxon>
    </lineage>
</organism>
<evidence type="ECO:0000313" key="6">
    <source>
        <dbReference type="EMBL" id="SDR87856.1"/>
    </source>
</evidence>
<evidence type="ECO:0000259" key="5">
    <source>
        <dbReference type="PROSITE" id="PS50977"/>
    </source>
</evidence>
<evidence type="ECO:0000313" key="7">
    <source>
        <dbReference type="Proteomes" id="UP000199103"/>
    </source>
</evidence>
<feature type="domain" description="HTH tetR-type" evidence="5">
    <location>
        <begin position="11"/>
        <end position="71"/>
    </location>
</feature>
<dbReference type="RefSeq" id="WP_197679943.1">
    <property type="nucleotide sequence ID" value="NZ_LT629772.1"/>
</dbReference>
<dbReference type="SUPFAM" id="SSF46689">
    <property type="entry name" value="Homeodomain-like"/>
    <property type="match status" value="1"/>
</dbReference>
<accession>A0A1H1MMB5</accession>
<keyword evidence="2 4" id="KW-0238">DNA-binding</keyword>
<dbReference type="PANTHER" id="PTHR30055:SF234">
    <property type="entry name" value="HTH-TYPE TRANSCRIPTIONAL REGULATOR BETI"/>
    <property type="match status" value="1"/>
</dbReference>
<keyword evidence="7" id="KW-1185">Reference proteome</keyword>
<feature type="DNA-binding region" description="H-T-H motif" evidence="4">
    <location>
        <begin position="34"/>
        <end position="53"/>
    </location>
</feature>
<protein>
    <submittedName>
        <fullName evidence="6">DNA-binding transcriptional regulator, AcrR family</fullName>
    </submittedName>
</protein>
<evidence type="ECO:0000256" key="2">
    <source>
        <dbReference type="ARBA" id="ARBA00023125"/>
    </source>
</evidence>
<proteinExistence type="predicted"/>
<dbReference type="PROSITE" id="PS50977">
    <property type="entry name" value="HTH_TETR_2"/>
    <property type="match status" value="1"/>
</dbReference>
<sequence>MSESVQAAGRDEVRSRIVDVASQLLRDQGPEAVTTRRVAEAAGAQPPTIYRLFGDKDGLMQAVAEQVMADHVAAKAEVVRAASATAVDPIEDLRIGWDTQIDFGLANPAIFRLLNDPNHALDSPAARTGREILRARVHRVATHGRLRVREDHAVDLIHAAGIGTVQVLLAMPPEQRDQDLAASMFAAVLGQVLTPAPEDAVAVSDDAAAAAAAVTLRAVVPALSAFSDGERLLLGEWLGRISGDGAR</sequence>
<dbReference type="GO" id="GO:0003700">
    <property type="term" value="F:DNA-binding transcription factor activity"/>
    <property type="evidence" value="ECO:0007669"/>
    <property type="project" value="TreeGrafter"/>
</dbReference>
<dbReference type="PRINTS" id="PR00455">
    <property type="entry name" value="HTHTETR"/>
</dbReference>
<dbReference type="Pfam" id="PF00440">
    <property type="entry name" value="TetR_N"/>
    <property type="match status" value="1"/>
</dbReference>
<dbReference type="InterPro" id="IPR009057">
    <property type="entry name" value="Homeodomain-like_sf"/>
</dbReference>
<gene>
    <name evidence="6" type="ORF">SAMN04489812_0192</name>
</gene>
<dbReference type="STRING" id="630515.SAMN04489812_0192"/>
<keyword evidence="3" id="KW-0804">Transcription</keyword>
<dbReference type="InterPro" id="IPR001647">
    <property type="entry name" value="HTH_TetR"/>
</dbReference>
<dbReference type="EMBL" id="LT629772">
    <property type="protein sequence ID" value="SDR87856.1"/>
    <property type="molecule type" value="Genomic_DNA"/>
</dbReference>
<dbReference type="PANTHER" id="PTHR30055">
    <property type="entry name" value="HTH-TYPE TRANSCRIPTIONAL REGULATOR RUTR"/>
    <property type="match status" value="1"/>
</dbReference>
<evidence type="ECO:0000256" key="1">
    <source>
        <dbReference type="ARBA" id="ARBA00023015"/>
    </source>
</evidence>
<dbReference type="InterPro" id="IPR050109">
    <property type="entry name" value="HTH-type_TetR-like_transc_reg"/>
</dbReference>
<evidence type="ECO:0000256" key="3">
    <source>
        <dbReference type="ARBA" id="ARBA00023163"/>
    </source>
</evidence>
<evidence type="ECO:0000256" key="4">
    <source>
        <dbReference type="PROSITE-ProRule" id="PRU00335"/>
    </source>
</evidence>
<dbReference type="Gene3D" id="1.10.357.10">
    <property type="entry name" value="Tetracycline Repressor, domain 2"/>
    <property type="match status" value="1"/>
</dbReference>
<dbReference type="Proteomes" id="UP000199103">
    <property type="component" value="Chromosome I"/>
</dbReference>
<dbReference type="GO" id="GO:0000976">
    <property type="term" value="F:transcription cis-regulatory region binding"/>
    <property type="evidence" value="ECO:0007669"/>
    <property type="project" value="TreeGrafter"/>
</dbReference>
<reference evidence="6 7" key="1">
    <citation type="submission" date="2016-10" db="EMBL/GenBank/DDBJ databases">
        <authorList>
            <person name="de Groot N.N."/>
        </authorList>
    </citation>
    <scope>NUCLEOTIDE SEQUENCE [LARGE SCALE GENOMIC DNA]</scope>
    <source>
        <strain evidence="6 7">DSM 21800</strain>
    </source>
</reference>